<protein>
    <submittedName>
        <fullName evidence="1">Uncharacterized protein</fullName>
    </submittedName>
</protein>
<organism evidence="1 2">
    <name type="scientific">Cyclonatronum proteinivorum</name>
    <dbReference type="NCBI Taxonomy" id="1457365"/>
    <lineage>
        <taxon>Bacteria</taxon>
        <taxon>Pseudomonadati</taxon>
        <taxon>Balneolota</taxon>
        <taxon>Balneolia</taxon>
        <taxon>Balneolales</taxon>
        <taxon>Cyclonatronaceae</taxon>
        <taxon>Cyclonatronum</taxon>
    </lineage>
</organism>
<reference evidence="1 2" key="1">
    <citation type="submission" date="2018-03" db="EMBL/GenBank/DDBJ databases">
        <title>Phenotypic and genomic properties of Cyclonatronum proteinivorum gen. nov., sp. nov., a haloalkaliphilic bacteroidete from soda lakes possessing Na+-translocating rhodopsin.</title>
        <authorList>
            <person name="Toshchakov S.V."/>
            <person name="Korzhenkov A."/>
            <person name="Samarov N.I."/>
            <person name="Kublanov I.V."/>
            <person name="Muntyan M.S."/>
            <person name="Sorokin D.Y."/>
        </authorList>
    </citation>
    <scope>NUCLEOTIDE SEQUENCE [LARGE SCALE GENOMIC DNA]</scope>
    <source>
        <strain evidence="1 2">Omega</strain>
    </source>
</reference>
<name>A0A345UJF3_9BACT</name>
<accession>A0A345UJF3</accession>
<proteinExistence type="predicted"/>
<evidence type="ECO:0000313" key="2">
    <source>
        <dbReference type="Proteomes" id="UP000254808"/>
    </source>
</evidence>
<gene>
    <name evidence="1" type="ORF">CYPRO_1349</name>
</gene>
<dbReference type="KEGG" id="cprv:CYPRO_1349"/>
<keyword evidence="2" id="KW-1185">Reference proteome</keyword>
<dbReference type="EMBL" id="CP027806">
    <property type="protein sequence ID" value="AXJ00605.1"/>
    <property type="molecule type" value="Genomic_DNA"/>
</dbReference>
<sequence>MLPDIRYKISESYRQFKAEEARQVSQVFARINQPCDKKTKARRK</sequence>
<dbReference type="AlphaFoldDB" id="A0A345UJF3"/>
<evidence type="ECO:0000313" key="1">
    <source>
        <dbReference type="EMBL" id="AXJ00605.1"/>
    </source>
</evidence>
<dbReference type="Proteomes" id="UP000254808">
    <property type="component" value="Chromosome"/>
</dbReference>